<protein>
    <recommendedName>
        <fullName evidence="3">Tetratricopeptide repeat domain protein</fullName>
    </recommendedName>
</protein>
<evidence type="ECO:0000313" key="1">
    <source>
        <dbReference type="EMBL" id="EDX75811.1"/>
    </source>
</evidence>
<accession>B4VQL7</accession>
<dbReference type="eggNOG" id="COG0457">
    <property type="taxonomic scope" value="Bacteria"/>
</dbReference>
<reference evidence="1 2" key="1">
    <citation type="submission" date="2008-07" db="EMBL/GenBank/DDBJ databases">
        <authorList>
            <person name="Tandeau de Marsac N."/>
            <person name="Ferriera S."/>
            <person name="Johnson J."/>
            <person name="Kravitz S."/>
            <person name="Beeson K."/>
            <person name="Sutton G."/>
            <person name="Rogers Y.-H."/>
            <person name="Friedman R."/>
            <person name="Frazier M."/>
            <person name="Venter J.C."/>
        </authorList>
    </citation>
    <scope>NUCLEOTIDE SEQUENCE [LARGE SCALE GENOMIC DNA]</scope>
    <source>
        <strain evidence="1 2">PCC 7420</strain>
    </source>
</reference>
<sequence>MDEERQHAYLTLINALLTCPSGEEGQILQDNAELVDAGLLETMAQVAEAFADRGDENAAQFLIGMANQLGEFLGLSDSTATPEAQLRFLMQVLQATSYSDGNPQVIYPLLQENLHLLDDNFAQILYDWGTAKLAEVEAEPAQAIAATIGNFSNLIQQFPLGSQATNLEIAITGYEVILTIFTRENHSETWATLQNNLGVAYSDRIRGERAQNIENAIASYQAALQVRTREAFLATGLRESRQVGFSRIISRGR</sequence>
<organism evidence="1 2">
    <name type="scientific">Coleofasciculus chthonoplastes PCC 7420</name>
    <dbReference type="NCBI Taxonomy" id="118168"/>
    <lineage>
        <taxon>Bacteria</taxon>
        <taxon>Bacillati</taxon>
        <taxon>Cyanobacteriota</taxon>
        <taxon>Cyanophyceae</taxon>
        <taxon>Coleofasciculales</taxon>
        <taxon>Coleofasciculaceae</taxon>
        <taxon>Coleofasciculus</taxon>
    </lineage>
</organism>
<dbReference type="Proteomes" id="UP000003835">
    <property type="component" value="Unassembled WGS sequence"/>
</dbReference>
<evidence type="ECO:0008006" key="3">
    <source>
        <dbReference type="Google" id="ProtNLM"/>
    </source>
</evidence>
<dbReference type="Gene3D" id="1.25.40.10">
    <property type="entry name" value="Tetratricopeptide repeat domain"/>
    <property type="match status" value="1"/>
</dbReference>
<name>B4VQL7_9CYAN</name>
<gene>
    <name evidence="1" type="ORF">MC7420_6466</name>
</gene>
<proteinExistence type="predicted"/>
<dbReference type="STRING" id="118168.MC7420_6466"/>
<evidence type="ECO:0000313" key="2">
    <source>
        <dbReference type="Proteomes" id="UP000003835"/>
    </source>
</evidence>
<keyword evidence="2" id="KW-1185">Reference proteome</keyword>
<dbReference type="InterPro" id="IPR011990">
    <property type="entry name" value="TPR-like_helical_dom_sf"/>
</dbReference>
<dbReference type="EMBL" id="DS989848">
    <property type="protein sequence ID" value="EDX75811.1"/>
    <property type="molecule type" value="Genomic_DNA"/>
</dbReference>
<dbReference type="RefSeq" id="WP_006100948.1">
    <property type="nucleotide sequence ID" value="NZ_DS989848.1"/>
</dbReference>
<dbReference type="HOGENOM" id="CLU_029846_0_0_3"/>
<dbReference type="AlphaFoldDB" id="B4VQL7"/>